<protein>
    <submittedName>
        <fullName evidence="2">Uncharacterized protein</fullName>
    </submittedName>
</protein>
<name>A0A251TTC2_HELAN</name>
<dbReference type="AlphaFoldDB" id="A0A251TTC2"/>
<evidence type="ECO:0000256" key="1">
    <source>
        <dbReference type="SAM" id="Phobius"/>
    </source>
</evidence>
<proteinExistence type="predicted"/>
<keyword evidence="1" id="KW-1133">Transmembrane helix</keyword>
<feature type="transmembrane region" description="Helical" evidence="1">
    <location>
        <begin position="58"/>
        <end position="80"/>
    </location>
</feature>
<keyword evidence="1" id="KW-0812">Transmembrane</keyword>
<gene>
    <name evidence="2" type="ORF">HannXRQ_Chr09g0246111</name>
</gene>
<organism evidence="2 3">
    <name type="scientific">Helianthus annuus</name>
    <name type="common">Common sunflower</name>
    <dbReference type="NCBI Taxonomy" id="4232"/>
    <lineage>
        <taxon>Eukaryota</taxon>
        <taxon>Viridiplantae</taxon>
        <taxon>Streptophyta</taxon>
        <taxon>Embryophyta</taxon>
        <taxon>Tracheophyta</taxon>
        <taxon>Spermatophyta</taxon>
        <taxon>Magnoliopsida</taxon>
        <taxon>eudicotyledons</taxon>
        <taxon>Gunneridae</taxon>
        <taxon>Pentapetalae</taxon>
        <taxon>asterids</taxon>
        <taxon>campanulids</taxon>
        <taxon>Asterales</taxon>
        <taxon>Asteraceae</taxon>
        <taxon>Asteroideae</taxon>
        <taxon>Heliantheae alliance</taxon>
        <taxon>Heliantheae</taxon>
        <taxon>Helianthus</taxon>
    </lineage>
</organism>
<dbReference type="Proteomes" id="UP000215914">
    <property type="component" value="Chromosome 9"/>
</dbReference>
<evidence type="ECO:0000313" key="3">
    <source>
        <dbReference type="Proteomes" id="UP000215914"/>
    </source>
</evidence>
<dbReference type="EMBL" id="CM007898">
    <property type="protein sequence ID" value="OTG14144.1"/>
    <property type="molecule type" value="Genomic_DNA"/>
</dbReference>
<keyword evidence="3" id="KW-1185">Reference proteome</keyword>
<sequence length="116" mass="12627">MLLYLSSFVYLTCGPYASIMPACTTSLPIKGHVFDGLKEIGVAASSVDFFSFCLSRSLVAFLVRTCFSIAFTVFGFYMCFGSLNTGDISDCTGIRHQSLLRIDLCDFCVVLEEGGV</sequence>
<dbReference type="InParanoid" id="A0A251TTC2"/>
<keyword evidence="1" id="KW-0472">Membrane</keyword>
<accession>A0A251TTC2</accession>
<evidence type="ECO:0000313" key="2">
    <source>
        <dbReference type="EMBL" id="OTG14144.1"/>
    </source>
</evidence>
<reference evidence="3" key="1">
    <citation type="journal article" date="2017" name="Nature">
        <title>The sunflower genome provides insights into oil metabolism, flowering and Asterid evolution.</title>
        <authorList>
            <person name="Badouin H."/>
            <person name="Gouzy J."/>
            <person name="Grassa C.J."/>
            <person name="Murat F."/>
            <person name="Staton S.E."/>
            <person name="Cottret L."/>
            <person name="Lelandais-Briere C."/>
            <person name="Owens G.L."/>
            <person name="Carrere S."/>
            <person name="Mayjonade B."/>
            <person name="Legrand L."/>
            <person name="Gill N."/>
            <person name="Kane N.C."/>
            <person name="Bowers J.E."/>
            <person name="Hubner S."/>
            <person name="Bellec A."/>
            <person name="Berard A."/>
            <person name="Berges H."/>
            <person name="Blanchet N."/>
            <person name="Boniface M.C."/>
            <person name="Brunel D."/>
            <person name="Catrice O."/>
            <person name="Chaidir N."/>
            <person name="Claudel C."/>
            <person name="Donnadieu C."/>
            <person name="Faraut T."/>
            <person name="Fievet G."/>
            <person name="Helmstetter N."/>
            <person name="King M."/>
            <person name="Knapp S.J."/>
            <person name="Lai Z."/>
            <person name="Le Paslier M.C."/>
            <person name="Lippi Y."/>
            <person name="Lorenzon L."/>
            <person name="Mandel J.R."/>
            <person name="Marage G."/>
            <person name="Marchand G."/>
            <person name="Marquand E."/>
            <person name="Bret-Mestries E."/>
            <person name="Morien E."/>
            <person name="Nambeesan S."/>
            <person name="Nguyen T."/>
            <person name="Pegot-Espagnet P."/>
            <person name="Pouilly N."/>
            <person name="Raftis F."/>
            <person name="Sallet E."/>
            <person name="Schiex T."/>
            <person name="Thomas J."/>
            <person name="Vandecasteele C."/>
            <person name="Vares D."/>
            <person name="Vear F."/>
            <person name="Vautrin S."/>
            <person name="Crespi M."/>
            <person name="Mangin B."/>
            <person name="Burke J.M."/>
            <person name="Salse J."/>
            <person name="Munos S."/>
            <person name="Vincourt P."/>
            <person name="Rieseberg L.H."/>
            <person name="Langlade N.B."/>
        </authorList>
    </citation>
    <scope>NUCLEOTIDE SEQUENCE [LARGE SCALE GENOMIC DNA]</scope>
    <source>
        <strain evidence="3">cv. SF193</strain>
    </source>
</reference>